<feature type="transmembrane region" description="Helical" evidence="11">
    <location>
        <begin position="36"/>
        <end position="59"/>
    </location>
</feature>
<evidence type="ECO:0000256" key="5">
    <source>
        <dbReference type="ARBA" id="ARBA00023040"/>
    </source>
</evidence>
<dbReference type="PROSITE" id="PS50262">
    <property type="entry name" value="G_PROTEIN_RECEP_F1_2"/>
    <property type="match status" value="1"/>
</dbReference>
<feature type="transmembrane region" description="Helical" evidence="11">
    <location>
        <begin position="136"/>
        <end position="157"/>
    </location>
</feature>
<dbReference type="PRINTS" id="PR00237">
    <property type="entry name" value="GPCRRHODOPSN"/>
</dbReference>
<evidence type="ECO:0000256" key="6">
    <source>
        <dbReference type="ARBA" id="ARBA00023136"/>
    </source>
</evidence>
<keyword evidence="2" id="KW-1003">Cell membrane</keyword>
<feature type="transmembrane region" description="Helical" evidence="11">
    <location>
        <begin position="71"/>
        <end position="91"/>
    </location>
</feature>
<organism evidence="13 14">
    <name type="scientific">Eublepharis macularius</name>
    <name type="common">Leopard gecko</name>
    <name type="synonym">Cyrtodactylus macularius</name>
    <dbReference type="NCBI Taxonomy" id="481883"/>
    <lineage>
        <taxon>Eukaryota</taxon>
        <taxon>Metazoa</taxon>
        <taxon>Chordata</taxon>
        <taxon>Craniata</taxon>
        <taxon>Vertebrata</taxon>
        <taxon>Euteleostomi</taxon>
        <taxon>Lepidosauria</taxon>
        <taxon>Squamata</taxon>
        <taxon>Bifurcata</taxon>
        <taxon>Gekkota</taxon>
        <taxon>Eublepharidae</taxon>
        <taxon>Eublepharinae</taxon>
        <taxon>Eublepharis</taxon>
    </lineage>
</organism>
<feature type="transmembrane region" description="Helical" evidence="11">
    <location>
        <begin position="211"/>
        <end position="229"/>
    </location>
</feature>
<dbReference type="KEGG" id="emc:129333995"/>
<name>A0AA97L6X8_EUBMA</name>
<feature type="transmembrane region" description="Helical" evidence="11">
    <location>
        <begin position="249"/>
        <end position="268"/>
    </location>
</feature>
<dbReference type="SUPFAM" id="SSF81321">
    <property type="entry name" value="Family A G protein-coupled receptor-like"/>
    <property type="match status" value="1"/>
</dbReference>
<evidence type="ECO:0000256" key="10">
    <source>
        <dbReference type="RuleBase" id="RU000688"/>
    </source>
</evidence>
<reference evidence="14" key="1">
    <citation type="submission" date="2025-08" db="UniProtKB">
        <authorList>
            <consortium name="RefSeq"/>
        </authorList>
    </citation>
    <scope>IDENTIFICATION</scope>
    <source>
        <tissue evidence="14">Blood</tissue>
    </source>
</reference>
<dbReference type="GO" id="GO:0004930">
    <property type="term" value="F:G protein-coupled receptor activity"/>
    <property type="evidence" value="ECO:0007669"/>
    <property type="project" value="UniProtKB-KW"/>
</dbReference>
<dbReference type="Gene3D" id="1.20.1070.10">
    <property type="entry name" value="Rhodopsin 7-helix transmembrane proteins"/>
    <property type="match status" value="1"/>
</dbReference>
<gene>
    <name evidence="14" type="primary">LOC129333995</name>
</gene>
<dbReference type="Pfam" id="PF00001">
    <property type="entry name" value="7tm_1"/>
    <property type="match status" value="1"/>
</dbReference>
<dbReference type="GO" id="GO:0005886">
    <property type="term" value="C:plasma membrane"/>
    <property type="evidence" value="ECO:0007669"/>
    <property type="project" value="UniProtKB-SubCell"/>
</dbReference>
<feature type="transmembrane region" description="Helical" evidence="11">
    <location>
        <begin position="111"/>
        <end position="129"/>
    </location>
</feature>
<dbReference type="FunFam" id="1.20.1070.10:FF:000193">
    <property type="entry name" value="Mas-related G-protein coupled receptor member E"/>
    <property type="match status" value="1"/>
</dbReference>
<evidence type="ECO:0000256" key="7">
    <source>
        <dbReference type="ARBA" id="ARBA00023170"/>
    </source>
</evidence>
<feature type="domain" description="G-protein coupled receptors family 1 profile" evidence="12">
    <location>
        <begin position="51"/>
        <end position="265"/>
    </location>
</feature>
<dbReference type="RefSeq" id="XP_054841892.1">
    <property type="nucleotide sequence ID" value="XM_054985917.1"/>
</dbReference>
<accession>A0AA97L6X8</accession>
<evidence type="ECO:0000256" key="8">
    <source>
        <dbReference type="ARBA" id="ARBA00023224"/>
    </source>
</evidence>
<evidence type="ECO:0000256" key="9">
    <source>
        <dbReference type="ARBA" id="ARBA00061394"/>
    </source>
</evidence>
<sequence length="310" mass="35503">MLNLTNQTLIVDEPDDFMLNFTKWRQDFYEHLEQKIISILIISIGIFGFLGNGIVIWLLGFQTKRNSFTIYILNLAVADIGVLISMGIFFVIDKSPLFEELIIFTYSTGQFLLTVISIDRCACVLFPIWHQVHRPSYLSVMVCTLIWVFSCLLSGVHFTLHSSKILENHHHVIHYQFFVNALLGLPLMIISAVTLFIRVCLKPQQRWRGKLLTAILLTLLFFLLFGFPLNVVFITSNFSQAPLSSGMRYSLLCASLNSSVNPLIYFLVGRWNSGQPRESLKEVLKKIFEEDEASREVSEGPCQIQLSDFH</sequence>
<evidence type="ECO:0000256" key="2">
    <source>
        <dbReference type="ARBA" id="ARBA00022475"/>
    </source>
</evidence>
<dbReference type="Proteomes" id="UP001190640">
    <property type="component" value="Chromosome 7"/>
</dbReference>
<keyword evidence="3 10" id="KW-0812">Transmembrane</keyword>
<evidence type="ECO:0000313" key="14">
    <source>
        <dbReference type="RefSeq" id="XP_054841892.1"/>
    </source>
</evidence>
<keyword evidence="13" id="KW-1185">Reference proteome</keyword>
<dbReference type="PANTHER" id="PTHR11334:SF68">
    <property type="entry name" value="G-PROTEIN COUPLED RECEPTORS FAMILY 1 PROFILE DOMAIN-CONTAINING PROTEIN-RELATED"/>
    <property type="match status" value="1"/>
</dbReference>
<comment type="similarity">
    <text evidence="9">Belongs to the G-protein coupled receptor 1 family. Mas subfamily.</text>
</comment>
<evidence type="ECO:0000256" key="4">
    <source>
        <dbReference type="ARBA" id="ARBA00022989"/>
    </source>
</evidence>
<dbReference type="AlphaFoldDB" id="A0AA97L6X8"/>
<dbReference type="InterPro" id="IPR017452">
    <property type="entry name" value="GPCR_Rhodpsn_7TM"/>
</dbReference>
<dbReference type="GeneID" id="129333995"/>
<feature type="transmembrane region" description="Helical" evidence="11">
    <location>
        <begin position="177"/>
        <end position="199"/>
    </location>
</feature>
<keyword evidence="4 11" id="KW-1133">Transmembrane helix</keyword>
<dbReference type="InterPro" id="IPR000276">
    <property type="entry name" value="GPCR_Rhodpsn"/>
</dbReference>
<dbReference type="InterPro" id="IPR026234">
    <property type="entry name" value="MRGPCRFAMILY"/>
</dbReference>
<keyword evidence="6 11" id="KW-0472">Membrane</keyword>
<protein>
    <submittedName>
        <fullName evidence="14">Mas-related G-protein coupled receptor member H-like</fullName>
    </submittedName>
</protein>
<keyword evidence="5 10" id="KW-0297">G-protein coupled receptor</keyword>
<comment type="subcellular location">
    <subcellularLocation>
        <location evidence="1">Cell membrane</location>
        <topology evidence="1">Multi-pass membrane protein</topology>
    </subcellularLocation>
</comment>
<evidence type="ECO:0000256" key="1">
    <source>
        <dbReference type="ARBA" id="ARBA00004651"/>
    </source>
</evidence>
<keyword evidence="7 10" id="KW-0675">Receptor</keyword>
<evidence type="ECO:0000259" key="12">
    <source>
        <dbReference type="PROSITE" id="PS50262"/>
    </source>
</evidence>
<evidence type="ECO:0000256" key="11">
    <source>
        <dbReference type="SAM" id="Phobius"/>
    </source>
</evidence>
<dbReference type="PANTHER" id="PTHR11334">
    <property type="entry name" value="MAS-RELATED G-PROTEIN COUPLED RECEPTOR"/>
    <property type="match status" value="1"/>
</dbReference>
<evidence type="ECO:0000313" key="13">
    <source>
        <dbReference type="Proteomes" id="UP001190640"/>
    </source>
</evidence>
<dbReference type="PROSITE" id="PS00237">
    <property type="entry name" value="G_PROTEIN_RECEP_F1_1"/>
    <property type="match status" value="1"/>
</dbReference>
<proteinExistence type="inferred from homology"/>
<keyword evidence="8 10" id="KW-0807">Transducer</keyword>
<evidence type="ECO:0000256" key="3">
    <source>
        <dbReference type="ARBA" id="ARBA00022692"/>
    </source>
</evidence>
<dbReference type="PRINTS" id="PR02108">
    <property type="entry name" value="MRGPCRFAMILY"/>
</dbReference>